<dbReference type="EMBL" id="JAFREM010000040">
    <property type="protein sequence ID" value="MBO1308653.1"/>
    <property type="molecule type" value="Genomic_DNA"/>
</dbReference>
<evidence type="ECO:0000313" key="2">
    <source>
        <dbReference type="EMBL" id="MBO1308653.1"/>
    </source>
</evidence>
<accession>A0ABS3LG94</accession>
<feature type="domain" description="SnoaL-like" evidence="1">
    <location>
        <begin position="5"/>
        <end position="133"/>
    </location>
</feature>
<protein>
    <submittedName>
        <fullName evidence="2">Nuclear transport factor 2 family protein</fullName>
    </submittedName>
</protein>
<dbReference type="RefSeq" id="WP_207675644.1">
    <property type="nucleotide sequence ID" value="NZ_JAFREM010000040.1"/>
</dbReference>
<dbReference type="SUPFAM" id="SSF54427">
    <property type="entry name" value="NTF2-like"/>
    <property type="match status" value="1"/>
</dbReference>
<evidence type="ECO:0000313" key="3">
    <source>
        <dbReference type="Proteomes" id="UP000664601"/>
    </source>
</evidence>
<dbReference type="Pfam" id="PF13577">
    <property type="entry name" value="SnoaL_4"/>
    <property type="match status" value="1"/>
</dbReference>
<dbReference type="InterPro" id="IPR037401">
    <property type="entry name" value="SnoaL-like"/>
</dbReference>
<organism evidence="2 3">
    <name type="scientific">Candidatus Enterococcus moelleringii</name>
    <dbReference type="NCBI Taxonomy" id="2815325"/>
    <lineage>
        <taxon>Bacteria</taxon>
        <taxon>Bacillati</taxon>
        <taxon>Bacillota</taxon>
        <taxon>Bacilli</taxon>
        <taxon>Lactobacillales</taxon>
        <taxon>Enterococcaceae</taxon>
        <taxon>Enterococcus</taxon>
    </lineage>
</organism>
<sequence>MTTIEELAARLELKELVDRFAIESDENNLEAYREMFTADCQVKIYFNHQLGMDLNSIDELIEAFEGFGTPKDSFHFSGLQVVDFQDDTHASGQWYLLASLVDEVEGKELLTTNRVRCEDSYVKDAGQWRIAKREQNFVFSDTKELA</sequence>
<evidence type="ECO:0000259" key="1">
    <source>
        <dbReference type="Pfam" id="PF13577"/>
    </source>
</evidence>
<keyword evidence="3" id="KW-1185">Reference proteome</keyword>
<reference evidence="2 3" key="1">
    <citation type="submission" date="2021-03" db="EMBL/GenBank/DDBJ databases">
        <title>Enterococcal diversity collection.</title>
        <authorList>
            <person name="Gilmore M.S."/>
            <person name="Schwartzman J."/>
            <person name="Van Tyne D."/>
            <person name="Martin M."/>
            <person name="Earl A.M."/>
            <person name="Manson A.L."/>
            <person name="Straub T."/>
            <person name="Salamzade R."/>
            <person name="Saavedra J."/>
            <person name="Lebreton F."/>
            <person name="Prichula J."/>
            <person name="Schaufler K."/>
            <person name="Gaca A."/>
            <person name="Sgardioli B."/>
            <person name="Wagenaar J."/>
            <person name="Strong T."/>
        </authorList>
    </citation>
    <scope>NUCLEOTIDE SEQUENCE [LARGE SCALE GENOMIC DNA]</scope>
    <source>
        <strain evidence="2 3">669A</strain>
    </source>
</reference>
<dbReference type="Gene3D" id="3.10.450.50">
    <property type="match status" value="1"/>
</dbReference>
<gene>
    <name evidence="2" type="ORF">JZO70_20940</name>
</gene>
<dbReference type="InterPro" id="IPR032710">
    <property type="entry name" value="NTF2-like_dom_sf"/>
</dbReference>
<name>A0ABS3LG94_9ENTE</name>
<comment type="caution">
    <text evidence="2">The sequence shown here is derived from an EMBL/GenBank/DDBJ whole genome shotgun (WGS) entry which is preliminary data.</text>
</comment>
<dbReference type="Proteomes" id="UP000664601">
    <property type="component" value="Unassembled WGS sequence"/>
</dbReference>
<proteinExistence type="predicted"/>